<dbReference type="CDD" id="cd06257">
    <property type="entry name" value="DnaJ"/>
    <property type="match status" value="1"/>
</dbReference>
<organism evidence="4 5">
    <name type="scientific">Jatropha curcas</name>
    <name type="common">Barbados nut</name>
    <dbReference type="NCBI Taxonomy" id="180498"/>
    <lineage>
        <taxon>Eukaryota</taxon>
        <taxon>Viridiplantae</taxon>
        <taxon>Streptophyta</taxon>
        <taxon>Embryophyta</taxon>
        <taxon>Tracheophyta</taxon>
        <taxon>Spermatophyta</taxon>
        <taxon>Magnoliopsida</taxon>
        <taxon>eudicotyledons</taxon>
        <taxon>Gunneridae</taxon>
        <taxon>Pentapetalae</taxon>
        <taxon>rosids</taxon>
        <taxon>fabids</taxon>
        <taxon>Malpighiales</taxon>
        <taxon>Euphorbiaceae</taxon>
        <taxon>Crotonoideae</taxon>
        <taxon>Jatropheae</taxon>
        <taxon>Jatropha</taxon>
    </lineage>
</organism>
<dbReference type="EMBL" id="KK914632">
    <property type="protein sequence ID" value="KDP31383.1"/>
    <property type="molecule type" value="Genomic_DNA"/>
</dbReference>
<evidence type="ECO:0000259" key="3">
    <source>
        <dbReference type="PROSITE" id="PS50076"/>
    </source>
</evidence>
<evidence type="ECO:0000256" key="2">
    <source>
        <dbReference type="SAM" id="MobiDB-lite"/>
    </source>
</evidence>
<dbReference type="InterPro" id="IPR001623">
    <property type="entry name" value="DnaJ_domain"/>
</dbReference>
<evidence type="ECO:0000313" key="4">
    <source>
        <dbReference type="EMBL" id="KDP31383.1"/>
    </source>
</evidence>
<dbReference type="PANTHER" id="PTHR36335">
    <property type="entry name" value="CHAPERONE DNAJ-DOMAIN SUPERFAMILY PROTEIN"/>
    <property type="match status" value="1"/>
</dbReference>
<sequence>MSRGQSQRRVDSQKRSLERCKLKGKYNNVVDIDSDRIANLIIIDAPETSEGIAPDASVSGQEKTPACRNIICIDDDESGDCGSSSDSLEESGNPNSYFTSSNKCRPSCNQGRKLSSKTSNCWATCSSKRSSSDTSCENDDSDCDIEEDHLGNIRQQWEEASLRKKRFDNFPRGQFDFQNEVGPVGFDIDSRNDIDVDKTVDVPKSCSSNGNHRNDNLSTSKYIGEDASVIANKSDGESWHTDKERSIQQEMYKESSVCCSKVVNETNGDGPSGVPNFIVGNREMLKKTDAYRRAEEEEWASRQRELQAQAEEARRLKKRKKAENLRLIETERRQKQRLEEVREAQKKDEETLNLKEQLRVEIRRELDKLEANSQDMASLLRGLGIEVRGDLPSEIRTAYKKALLRFHPDRASRSDIHQQIEAEEKFKLISRAREKFMF</sequence>
<gene>
    <name evidence="4" type="ORF">JCGZ_11759</name>
</gene>
<dbReference type="AlphaFoldDB" id="A0A067K8P3"/>
<feature type="domain" description="J" evidence="3">
    <location>
        <begin position="378"/>
        <end position="438"/>
    </location>
</feature>
<feature type="compositionally biased region" description="Low complexity" evidence="2">
    <location>
        <begin position="82"/>
        <end position="92"/>
    </location>
</feature>
<dbReference type="SUPFAM" id="SSF46565">
    <property type="entry name" value="Chaperone J-domain"/>
    <property type="match status" value="1"/>
</dbReference>
<feature type="compositionally biased region" description="Polar residues" evidence="2">
    <location>
        <begin position="93"/>
        <end position="114"/>
    </location>
</feature>
<feature type="coiled-coil region" evidence="1">
    <location>
        <begin position="296"/>
        <end position="379"/>
    </location>
</feature>
<keyword evidence="1" id="KW-0175">Coiled coil</keyword>
<proteinExistence type="predicted"/>
<dbReference type="Pfam" id="PF00226">
    <property type="entry name" value="DnaJ"/>
    <property type="match status" value="1"/>
</dbReference>
<evidence type="ECO:0000313" key="5">
    <source>
        <dbReference type="Proteomes" id="UP000027138"/>
    </source>
</evidence>
<evidence type="ECO:0000256" key="1">
    <source>
        <dbReference type="SAM" id="Coils"/>
    </source>
</evidence>
<dbReference type="OrthoDB" id="498970at2759"/>
<keyword evidence="5" id="KW-1185">Reference proteome</keyword>
<reference evidence="4 5" key="1">
    <citation type="journal article" date="2014" name="PLoS ONE">
        <title>Global Analysis of Gene Expression Profiles in Physic Nut (Jatropha curcas L.) Seedlings Exposed to Salt Stress.</title>
        <authorList>
            <person name="Zhang L."/>
            <person name="Zhang C."/>
            <person name="Wu P."/>
            <person name="Chen Y."/>
            <person name="Li M."/>
            <person name="Jiang H."/>
            <person name="Wu G."/>
        </authorList>
    </citation>
    <scope>NUCLEOTIDE SEQUENCE [LARGE SCALE GENOMIC DNA]</scope>
    <source>
        <strain evidence="5">cv. GZQX0401</strain>
        <tissue evidence="4">Young leaves</tissue>
    </source>
</reference>
<name>A0A067K8P3_JATCU</name>
<dbReference type="InterPro" id="IPR036869">
    <property type="entry name" value="J_dom_sf"/>
</dbReference>
<dbReference type="PANTHER" id="PTHR36335:SF2">
    <property type="entry name" value="J DOMAIN-CONTAINING PROTEIN"/>
    <property type="match status" value="1"/>
</dbReference>
<dbReference type="PROSITE" id="PS50076">
    <property type="entry name" value="DNAJ_2"/>
    <property type="match status" value="1"/>
</dbReference>
<dbReference type="STRING" id="180498.A0A067K8P3"/>
<protein>
    <recommendedName>
        <fullName evidence="3">J domain-containing protein</fullName>
    </recommendedName>
</protein>
<dbReference type="Proteomes" id="UP000027138">
    <property type="component" value="Unassembled WGS sequence"/>
</dbReference>
<dbReference type="KEGG" id="jcu:105640664"/>
<accession>A0A067K8P3</accession>
<dbReference type="Gene3D" id="1.10.287.110">
    <property type="entry name" value="DnaJ domain"/>
    <property type="match status" value="1"/>
</dbReference>
<feature type="region of interest" description="Disordered" evidence="2">
    <location>
        <begin position="82"/>
        <end position="114"/>
    </location>
</feature>